<dbReference type="EMBL" id="CABVHO010000132">
    <property type="protein sequence ID" value="VVN68352.1"/>
    <property type="molecule type" value="Genomic_DNA"/>
</dbReference>
<evidence type="ECO:0000313" key="1">
    <source>
        <dbReference type="EMBL" id="VVN68352.1"/>
    </source>
</evidence>
<protein>
    <submittedName>
        <fullName evidence="1">Uncharacterized protein</fullName>
    </submittedName>
</protein>
<dbReference type="Proteomes" id="UP000326437">
    <property type="component" value="Unassembled WGS sequence"/>
</dbReference>
<reference evidence="1 2" key="1">
    <citation type="submission" date="2019-09" db="EMBL/GenBank/DDBJ databases">
        <authorList>
            <person name="Chandra G."/>
            <person name="Truman W A."/>
        </authorList>
    </citation>
    <scope>NUCLEOTIDE SEQUENCE [LARGE SCALE GENOMIC DNA]</scope>
    <source>
        <strain evidence="1">PS685</strain>
    </source>
</reference>
<proteinExistence type="predicted"/>
<organism evidence="1 2">
    <name type="scientific">Pseudomonas fluorescens</name>
    <dbReference type="NCBI Taxonomy" id="294"/>
    <lineage>
        <taxon>Bacteria</taxon>
        <taxon>Pseudomonadati</taxon>
        <taxon>Pseudomonadota</taxon>
        <taxon>Gammaproteobacteria</taxon>
        <taxon>Pseudomonadales</taxon>
        <taxon>Pseudomonadaceae</taxon>
        <taxon>Pseudomonas</taxon>
    </lineage>
</organism>
<evidence type="ECO:0000313" key="2">
    <source>
        <dbReference type="Proteomes" id="UP000326437"/>
    </source>
</evidence>
<name>A0A5E6ZPE2_PSEFL</name>
<gene>
    <name evidence="1" type="ORF">PS685_04878</name>
</gene>
<sequence length="76" mass="8177">MAPIKVEIRTAGTVIFTEFQKYPPTVSQALIQPIPSITCGQLSRLPVRMSSGVLKLVSSITTSGTRYTAAARIRVA</sequence>
<dbReference type="AlphaFoldDB" id="A0A5E6ZPE2"/>
<accession>A0A5E6ZPE2</accession>